<proteinExistence type="predicted"/>
<reference evidence="1" key="1">
    <citation type="journal article" date="2023" name="PeerJ">
        <title>Selection and evaluation of lactic acid bacteria from chicken feces in Thailand as potential probiotics.</title>
        <authorList>
            <person name="Khurajog B."/>
            <person name="Disastra Y."/>
            <person name="Lawwyne L.D."/>
            <person name="Sirichokchatchawan W."/>
            <person name="Niyomtham W."/>
            <person name="Yindee J."/>
            <person name="Hampson D.J."/>
            <person name="Prapasarakul N."/>
        </authorList>
    </citation>
    <scope>NUCLEOTIDE SEQUENCE</scope>
    <source>
        <strain evidence="1">BF9</strain>
    </source>
</reference>
<dbReference type="RefSeq" id="WP_008841037.1">
    <property type="nucleotide sequence ID" value="NZ_CP050079.1"/>
</dbReference>
<dbReference type="EMBL" id="JAWJAV010000001">
    <property type="protein sequence ID" value="MDV2620482.1"/>
    <property type="molecule type" value="Genomic_DNA"/>
</dbReference>
<gene>
    <name evidence="1" type="ORF">R0G89_01865</name>
</gene>
<dbReference type="InterPro" id="IPR012650">
    <property type="entry name" value="CHP02328"/>
</dbReference>
<sequence length="122" mass="14295">MRLWHEKLISKLPRAQLLGQHREVAALRGKGWGKKHATVDYVFTHSPYKLYQFHLLVMAEMQVRGYHPDPKWFDPTYRGLHCPAYLALTPCPLTDPIYPEHDQQYLAECLENLRSKGIQILI</sequence>
<protein>
    <submittedName>
        <fullName evidence="1">TIGR02328 family protein</fullName>
    </submittedName>
</protein>
<dbReference type="AlphaFoldDB" id="A0AAW8YDX9"/>
<dbReference type="Pfam" id="PF03013">
    <property type="entry name" value="Pyr_excise"/>
    <property type="match status" value="1"/>
</dbReference>
<comment type="caution">
    <text evidence="1">The sequence shown here is derived from an EMBL/GenBank/DDBJ whole genome shotgun (WGS) entry which is preliminary data.</text>
</comment>
<evidence type="ECO:0000313" key="1">
    <source>
        <dbReference type="EMBL" id="MDV2620482.1"/>
    </source>
</evidence>
<dbReference type="GeneID" id="57365977"/>
<accession>A0AAW8YDX9</accession>
<dbReference type="NCBIfam" id="TIGR02328">
    <property type="entry name" value="TIGR02328 family protein"/>
    <property type="match status" value="1"/>
</dbReference>
<name>A0AAW8YDX9_PEDAC</name>
<organism evidence="1 2">
    <name type="scientific">Pediococcus acidilactici</name>
    <dbReference type="NCBI Taxonomy" id="1254"/>
    <lineage>
        <taxon>Bacteria</taxon>
        <taxon>Bacillati</taxon>
        <taxon>Bacillota</taxon>
        <taxon>Bacilli</taxon>
        <taxon>Lactobacillales</taxon>
        <taxon>Lactobacillaceae</taxon>
        <taxon>Pediococcus</taxon>
        <taxon>Pediococcus acidilactici group</taxon>
    </lineage>
</organism>
<dbReference type="Proteomes" id="UP001280897">
    <property type="component" value="Unassembled WGS sequence"/>
</dbReference>
<dbReference type="InterPro" id="IPR004260">
    <property type="entry name" value="Pyr-dimer_DNA_glycosylase"/>
</dbReference>
<evidence type="ECO:0000313" key="2">
    <source>
        <dbReference type="Proteomes" id="UP001280897"/>
    </source>
</evidence>
<reference evidence="1" key="2">
    <citation type="submission" date="2023-10" db="EMBL/GenBank/DDBJ databases">
        <authorList>
            <person name="Khurajog B."/>
        </authorList>
    </citation>
    <scope>NUCLEOTIDE SEQUENCE</scope>
    <source>
        <strain evidence="1">BF9</strain>
    </source>
</reference>